<dbReference type="RefSeq" id="WP_373635267.1">
    <property type="nucleotide sequence ID" value="NZ_CP151767.2"/>
</dbReference>
<comment type="similarity">
    <text evidence="1">Belongs to the AHA1 family.</text>
</comment>
<dbReference type="SUPFAM" id="SSF55961">
    <property type="entry name" value="Bet v1-like"/>
    <property type="match status" value="1"/>
</dbReference>
<evidence type="ECO:0000313" key="4">
    <source>
        <dbReference type="Proteomes" id="UP001470809"/>
    </source>
</evidence>
<evidence type="ECO:0000313" key="3">
    <source>
        <dbReference type="EMBL" id="XFU26558.1"/>
    </source>
</evidence>
<evidence type="ECO:0000259" key="2">
    <source>
        <dbReference type="Pfam" id="PF08327"/>
    </source>
</evidence>
<accession>A0ABZ3JCN4</accession>
<dbReference type="InterPro" id="IPR013538">
    <property type="entry name" value="ASHA1/2-like_C"/>
</dbReference>
<dbReference type="CDD" id="cd07814">
    <property type="entry name" value="SRPBCC_CalC_Aha1-like"/>
    <property type="match status" value="1"/>
</dbReference>
<reference evidence="3" key="1">
    <citation type="submission" date="2024-08" db="EMBL/GenBank/DDBJ databases">
        <title>Phylogenomic analyses of a clade within the roseobacter group suggest taxonomic reassignments of species of the genera Aestuariivita, Citreicella, Loktanella, Nautella, Pelagibaca, Ruegeria, Thalassobius, Thiobacimonas and Tropicibacter, and the proposal o.</title>
        <authorList>
            <person name="Jeon C.O."/>
        </authorList>
    </citation>
    <scope>NUCLEOTIDE SEQUENCE</scope>
    <source>
        <strain evidence="3">SS1-5</strain>
    </source>
</reference>
<protein>
    <submittedName>
        <fullName evidence="3">SRPBCC domain-containing protein</fullName>
    </submittedName>
</protein>
<dbReference type="InterPro" id="IPR023393">
    <property type="entry name" value="START-like_dom_sf"/>
</dbReference>
<gene>
    <name evidence="3" type="ORF">AABB31_23405</name>
</gene>
<dbReference type="Gene3D" id="3.30.530.20">
    <property type="match status" value="1"/>
</dbReference>
<dbReference type="EMBL" id="CP151767">
    <property type="protein sequence ID" value="XFU26558.1"/>
    <property type="molecule type" value="Genomic_DNA"/>
</dbReference>
<organism evidence="3 4">
    <name type="scientific">Yoonia rhodophyticola</name>
    <dbReference type="NCBI Taxonomy" id="3137370"/>
    <lineage>
        <taxon>Bacteria</taxon>
        <taxon>Pseudomonadati</taxon>
        <taxon>Pseudomonadota</taxon>
        <taxon>Alphaproteobacteria</taxon>
        <taxon>Rhodobacterales</taxon>
        <taxon>Paracoccaceae</taxon>
        <taxon>Yoonia</taxon>
    </lineage>
</organism>
<proteinExistence type="inferred from homology"/>
<feature type="domain" description="Activator of Hsp90 ATPase homologue 1/2-like C-terminal" evidence="2">
    <location>
        <begin position="12"/>
        <end position="142"/>
    </location>
</feature>
<sequence>MATLQMSRIFAAPQAKVFAHLTQTDFLLNWWGPEGTRIRAHALSFAKPGPWSATMIGPQGDAAIVGGEVRQVRPPDLVELTLSFQHEDGQRGPESIISFSLTTTASGDTELTLRQSGLDPAHIADMRDKGWNSALGRLAELLTQP</sequence>
<dbReference type="Pfam" id="PF08327">
    <property type="entry name" value="AHSA1"/>
    <property type="match status" value="1"/>
</dbReference>
<name>A0ABZ3JCN4_9RHOB</name>
<evidence type="ECO:0000256" key="1">
    <source>
        <dbReference type="ARBA" id="ARBA00006817"/>
    </source>
</evidence>
<keyword evidence="4" id="KW-1185">Reference proteome</keyword>
<dbReference type="Proteomes" id="UP001470809">
    <property type="component" value="Chromosome"/>
</dbReference>